<feature type="region of interest" description="Disordered" evidence="1">
    <location>
        <begin position="249"/>
        <end position="310"/>
    </location>
</feature>
<dbReference type="AlphaFoldDB" id="A0A4Z1HEA9"/>
<evidence type="ECO:0000313" key="2">
    <source>
        <dbReference type="EMBL" id="TGO47498.1"/>
    </source>
</evidence>
<feature type="region of interest" description="Disordered" evidence="1">
    <location>
        <begin position="88"/>
        <end position="117"/>
    </location>
</feature>
<name>A0A4Z1HEA9_9HELO</name>
<keyword evidence="3" id="KW-1185">Reference proteome</keyword>
<dbReference type="EMBL" id="PQXJ01000522">
    <property type="protein sequence ID" value="TGO47498.1"/>
    <property type="molecule type" value="Genomic_DNA"/>
</dbReference>
<gene>
    <name evidence="2" type="ORF">BOTNAR_0522g00010</name>
</gene>
<sequence length="331" mass="37110">MYGDIERENSPLFTIHPKCDNNKYRSTETCAKHPYKYLLAPQSALGPEYSTKNLKKPKRFLEDLVEVAKLTNQYVTKDRRTRATMGDASISSTVQNESIESRDCTNLPSESPVGNVASPILQPLAPLRTSQNTDKNTSDHRLRASGLISALRIKERLEQIRGKDPLSSRWAWWLDENQAPKPRNEIVANAKTQDGIFVKKRTLVGPSMIRNSPKGLAGDIKLDEARASTANKRAYMELETSCSNNKRTRLVKSHEDTSRSASATYLTESPGDVTQPHDNTPANHTQLRLRRYQPSDGHDGTDIEATKSTKIEAVKAHVEELEAERDSQAEK</sequence>
<accession>A0A4Z1HEA9</accession>
<comment type="caution">
    <text evidence="2">The sequence shown here is derived from an EMBL/GenBank/DDBJ whole genome shotgun (WGS) entry which is preliminary data.</text>
</comment>
<feature type="compositionally biased region" description="Polar residues" evidence="1">
    <location>
        <begin position="89"/>
        <end position="109"/>
    </location>
</feature>
<feature type="compositionally biased region" description="Basic and acidic residues" evidence="1">
    <location>
        <begin position="296"/>
        <end position="310"/>
    </location>
</feature>
<protein>
    <submittedName>
        <fullName evidence="2">Uncharacterized protein</fullName>
    </submittedName>
</protein>
<dbReference type="Proteomes" id="UP000297452">
    <property type="component" value="Unassembled WGS sequence"/>
</dbReference>
<evidence type="ECO:0000313" key="3">
    <source>
        <dbReference type="Proteomes" id="UP000297452"/>
    </source>
</evidence>
<evidence type="ECO:0000256" key="1">
    <source>
        <dbReference type="SAM" id="MobiDB-lite"/>
    </source>
</evidence>
<feature type="compositionally biased region" description="Polar residues" evidence="1">
    <location>
        <begin position="276"/>
        <end position="286"/>
    </location>
</feature>
<organism evidence="2 3">
    <name type="scientific">Botryotinia narcissicola</name>
    <dbReference type="NCBI Taxonomy" id="278944"/>
    <lineage>
        <taxon>Eukaryota</taxon>
        <taxon>Fungi</taxon>
        <taxon>Dikarya</taxon>
        <taxon>Ascomycota</taxon>
        <taxon>Pezizomycotina</taxon>
        <taxon>Leotiomycetes</taxon>
        <taxon>Helotiales</taxon>
        <taxon>Sclerotiniaceae</taxon>
        <taxon>Botryotinia</taxon>
    </lineage>
</organism>
<proteinExistence type="predicted"/>
<dbReference type="OrthoDB" id="3559634at2759"/>
<reference evidence="2 3" key="1">
    <citation type="submission" date="2017-12" db="EMBL/GenBank/DDBJ databases">
        <title>Comparative genomics of Botrytis spp.</title>
        <authorList>
            <person name="Valero-Jimenez C.A."/>
            <person name="Tapia P."/>
            <person name="Veloso J."/>
            <person name="Silva-Moreno E."/>
            <person name="Staats M."/>
            <person name="Valdes J.H."/>
            <person name="Van Kan J.A.L."/>
        </authorList>
    </citation>
    <scope>NUCLEOTIDE SEQUENCE [LARGE SCALE GENOMIC DNA]</scope>
    <source>
        <strain evidence="2 3">MUCL2120</strain>
    </source>
</reference>